<protein>
    <submittedName>
        <fullName evidence="2">Uncharacterized protein</fullName>
    </submittedName>
</protein>
<feature type="region of interest" description="Disordered" evidence="1">
    <location>
        <begin position="16"/>
        <end position="109"/>
    </location>
</feature>
<dbReference type="EMBL" id="JBBBZM010000071">
    <property type="protein sequence ID" value="KAL0635386.1"/>
    <property type="molecule type" value="Genomic_DNA"/>
</dbReference>
<sequence length="109" mass="12271">MFASYLNRIGIVKRTTERLSRRRAARESQANNTLDREDRKKQPEPRNSSPVMEDEDYLLVDIKDDGTAEASRVDPGCSLSLALPEQRVPDPKSIDTPALGDKSFENIPL</sequence>
<accession>A0ABR3GHP2</accession>
<keyword evidence="3" id="KW-1185">Reference proteome</keyword>
<comment type="caution">
    <text evidence="2">The sequence shown here is derived from an EMBL/GenBank/DDBJ whole genome shotgun (WGS) entry which is preliminary data.</text>
</comment>
<proteinExistence type="predicted"/>
<evidence type="ECO:0000313" key="2">
    <source>
        <dbReference type="EMBL" id="KAL0635386.1"/>
    </source>
</evidence>
<evidence type="ECO:0000256" key="1">
    <source>
        <dbReference type="SAM" id="MobiDB-lite"/>
    </source>
</evidence>
<gene>
    <name evidence="2" type="ORF">Q9L58_005684</name>
</gene>
<organism evidence="2 3">
    <name type="scientific">Discina gigas</name>
    <dbReference type="NCBI Taxonomy" id="1032678"/>
    <lineage>
        <taxon>Eukaryota</taxon>
        <taxon>Fungi</taxon>
        <taxon>Dikarya</taxon>
        <taxon>Ascomycota</taxon>
        <taxon>Pezizomycotina</taxon>
        <taxon>Pezizomycetes</taxon>
        <taxon>Pezizales</taxon>
        <taxon>Discinaceae</taxon>
        <taxon>Discina</taxon>
    </lineage>
</organism>
<feature type="compositionally biased region" description="Basic and acidic residues" evidence="1">
    <location>
        <begin position="34"/>
        <end position="44"/>
    </location>
</feature>
<reference evidence="2 3" key="1">
    <citation type="submission" date="2024-02" db="EMBL/GenBank/DDBJ databases">
        <title>Discinaceae phylogenomics.</title>
        <authorList>
            <person name="Dirks A.C."/>
            <person name="James T.Y."/>
        </authorList>
    </citation>
    <scope>NUCLEOTIDE SEQUENCE [LARGE SCALE GENOMIC DNA]</scope>
    <source>
        <strain evidence="2 3">ACD0624</strain>
    </source>
</reference>
<evidence type="ECO:0000313" key="3">
    <source>
        <dbReference type="Proteomes" id="UP001447188"/>
    </source>
</evidence>
<name>A0ABR3GHP2_9PEZI</name>
<dbReference type="Proteomes" id="UP001447188">
    <property type="component" value="Unassembled WGS sequence"/>
</dbReference>